<dbReference type="Pfam" id="PF00465">
    <property type="entry name" value="Fe-ADH"/>
    <property type="match status" value="1"/>
</dbReference>
<dbReference type="EMBL" id="JBBPEH010000001">
    <property type="protein sequence ID" value="KAK7544790.1"/>
    <property type="molecule type" value="Genomic_DNA"/>
</dbReference>
<evidence type="ECO:0000259" key="3">
    <source>
        <dbReference type="Pfam" id="PF00465"/>
    </source>
</evidence>
<gene>
    <name evidence="5" type="ORF">J3D65DRAFT_599409</name>
</gene>
<evidence type="ECO:0000313" key="6">
    <source>
        <dbReference type="Proteomes" id="UP001360953"/>
    </source>
</evidence>
<dbReference type="RefSeq" id="XP_066660025.1">
    <property type="nucleotide sequence ID" value="XM_066797896.1"/>
</dbReference>
<name>A0ABR1MBI0_9PEZI</name>
<dbReference type="Pfam" id="PF25137">
    <property type="entry name" value="ADH_Fe_C"/>
    <property type="match status" value="1"/>
</dbReference>
<dbReference type="Proteomes" id="UP001360953">
    <property type="component" value="Unassembled WGS sequence"/>
</dbReference>
<keyword evidence="6" id="KW-1185">Reference proteome</keyword>
<evidence type="ECO:0000313" key="5">
    <source>
        <dbReference type="EMBL" id="KAK7544790.1"/>
    </source>
</evidence>
<dbReference type="PANTHER" id="PTHR11496">
    <property type="entry name" value="ALCOHOL DEHYDROGENASE"/>
    <property type="match status" value="1"/>
</dbReference>
<evidence type="ECO:0000256" key="2">
    <source>
        <dbReference type="SAM" id="MobiDB-lite"/>
    </source>
</evidence>
<feature type="region of interest" description="Disordered" evidence="2">
    <location>
        <begin position="451"/>
        <end position="476"/>
    </location>
</feature>
<comment type="caution">
    <text evidence="5">The sequence shown here is derived from an EMBL/GenBank/DDBJ whole genome shotgun (WGS) entry which is preliminary data.</text>
</comment>
<dbReference type="PANTHER" id="PTHR11496:SF107">
    <property type="entry name" value="ALCOHOL DEHYDROGENASE, PUTATIVE (AFU_ORTHOLOGUE AFUA_1G06800)-RELATED"/>
    <property type="match status" value="1"/>
</dbReference>
<dbReference type="Gene3D" id="1.20.1090.10">
    <property type="entry name" value="Dehydroquinate synthase-like - alpha domain"/>
    <property type="match status" value="1"/>
</dbReference>
<keyword evidence="1" id="KW-0560">Oxidoreductase</keyword>
<dbReference type="InterPro" id="IPR056798">
    <property type="entry name" value="ADH_Fe_C"/>
</dbReference>
<reference evidence="5 6" key="1">
    <citation type="submission" date="2024-04" db="EMBL/GenBank/DDBJ databases">
        <title>Phyllosticta paracitricarpa is synonymous to the EU quarantine fungus P. citricarpa based on phylogenomic analyses.</title>
        <authorList>
            <consortium name="Lawrence Berkeley National Laboratory"/>
            <person name="Van ingen-buijs V.A."/>
            <person name="Van westerhoven A.C."/>
            <person name="Haridas S."/>
            <person name="Skiadas P."/>
            <person name="Martin F."/>
            <person name="Groenewald J.Z."/>
            <person name="Crous P.W."/>
            <person name="Seidl M.F."/>
        </authorList>
    </citation>
    <scope>NUCLEOTIDE SEQUENCE [LARGE SCALE GENOMIC DNA]</scope>
    <source>
        <strain evidence="5 6">CPC 17464</strain>
    </source>
</reference>
<proteinExistence type="predicted"/>
<accession>A0ABR1MBI0</accession>
<dbReference type="GeneID" id="92030802"/>
<dbReference type="InterPro" id="IPR039697">
    <property type="entry name" value="Alcohol_dehydrogenase_Fe"/>
</dbReference>
<evidence type="ECO:0000256" key="1">
    <source>
        <dbReference type="ARBA" id="ARBA00023002"/>
    </source>
</evidence>
<dbReference type="Gene3D" id="3.40.50.1970">
    <property type="match status" value="1"/>
</dbReference>
<dbReference type="SUPFAM" id="SSF56796">
    <property type="entry name" value="Dehydroquinate synthase-like"/>
    <property type="match status" value="1"/>
</dbReference>
<feature type="domain" description="Fe-containing alcohol dehydrogenase-like C-terminal" evidence="4">
    <location>
        <begin position="237"/>
        <end position="441"/>
    </location>
</feature>
<feature type="domain" description="Alcohol dehydrogenase iron-type/glycerol dehydrogenase GldA" evidence="3">
    <location>
        <begin position="100"/>
        <end position="221"/>
    </location>
</feature>
<protein>
    <submittedName>
        <fullName evidence="5">Uncharacterized protein</fullName>
    </submittedName>
</protein>
<sequence length="476" mass="52376">MAEKMIGLCLAENDRQEARRLAFPHLRVQGQPTVSDGLPFDQLLVHHVLLGRGRERIFILTEIPMAPGPLEIPPVVTKVHEALGPFLHSTWYAMGTGGWHEVIHIVRQMREFAADALIAVGSDLIIDLAKVVLYAHSSLIADEEKLLEILLQPTPTEIENSRGRLLDREEEPHRPQLDFFCIPTTCGGAAFTQRAFGFNEAMRRCCTLVRTLNYPKIVILDGEATMSTPLGDWNTKGAEAINHAVEGILSINASPHVVRQLTDALKLLCAGLLATKRSPQHVEARHATLRGANIAMAPLASRPQVSWGASHAFCNAGHRLFVTEPGLMAAVVLPSVLEFNVVKIRCQPSLGAIQKMADQYRGMAAALWEPRTSREFFQHRGFKQNTTNIANMLRALFNYLGLPSNLAALGITKKSQRQLLAEGAVCDPCSQSAPVRLMHSDHAMQALERVRGAEEPEDEELPIQQSIETDGPVGCP</sequence>
<dbReference type="InterPro" id="IPR001670">
    <property type="entry name" value="ADH_Fe/GldA"/>
</dbReference>
<organism evidence="5 6">
    <name type="scientific">Phyllosticta citribraziliensis</name>
    <dbReference type="NCBI Taxonomy" id="989973"/>
    <lineage>
        <taxon>Eukaryota</taxon>
        <taxon>Fungi</taxon>
        <taxon>Dikarya</taxon>
        <taxon>Ascomycota</taxon>
        <taxon>Pezizomycotina</taxon>
        <taxon>Dothideomycetes</taxon>
        <taxon>Dothideomycetes incertae sedis</taxon>
        <taxon>Botryosphaeriales</taxon>
        <taxon>Phyllostictaceae</taxon>
        <taxon>Phyllosticta</taxon>
    </lineage>
</organism>
<evidence type="ECO:0000259" key="4">
    <source>
        <dbReference type="Pfam" id="PF25137"/>
    </source>
</evidence>